<dbReference type="RefSeq" id="WP_127917866.1">
    <property type="nucleotide sequence ID" value="NZ_RKLP01000011.1"/>
</dbReference>
<dbReference type="Pfam" id="PF26059">
    <property type="entry name" value="DUF8020"/>
    <property type="match status" value="1"/>
</dbReference>
<evidence type="ECO:0000259" key="2">
    <source>
        <dbReference type="Pfam" id="PF26059"/>
    </source>
</evidence>
<gene>
    <name evidence="3" type="ORF">EGT67_20135</name>
</gene>
<dbReference type="AlphaFoldDB" id="A0A438B9Z4"/>
<dbReference type="Proteomes" id="UP000286208">
    <property type="component" value="Unassembled WGS sequence"/>
</dbReference>
<keyword evidence="4" id="KW-1185">Reference proteome</keyword>
<name>A0A438B9Z4_9NOCA</name>
<keyword evidence="1" id="KW-0732">Signal</keyword>
<accession>A0A438B9Z4</accession>
<feature type="signal peptide" evidence="1">
    <location>
        <begin position="1"/>
        <end position="26"/>
    </location>
</feature>
<dbReference type="EMBL" id="RKLP01000011">
    <property type="protein sequence ID" value="RVW07747.1"/>
    <property type="molecule type" value="Genomic_DNA"/>
</dbReference>
<comment type="caution">
    <text evidence="3">The sequence shown here is derived from an EMBL/GenBank/DDBJ whole genome shotgun (WGS) entry which is preliminary data.</text>
</comment>
<reference evidence="3 4" key="1">
    <citation type="submission" date="2018-11" db="EMBL/GenBank/DDBJ databases">
        <title>Rhodococcus spongicola sp. nov. and Rhodococcus xishaensis sp. nov. from marine sponges.</title>
        <authorList>
            <person name="Li L."/>
            <person name="Lin H.W."/>
        </authorList>
    </citation>
    <scope>NUCLEOTIDE SEQUENCE [LARGE SCALE GENOMIC DNA]</scope>
    <source>
        <strain evidence="3 4">CCTCC AB2014297</strain>
    </source>
</reference>
<evidence type="ECO:0000256" key="1">
    <source>
        <dbReference type="SAM" id="SignalP"/>
    </source>
</evidence>
<dbReference type="InterPro" id="IPR058333">
    <property type="entry name" value="DUF8020"/>
</dbReference>
<protein>
    <recommendedName>
        <fullName evidence="2">DUF8020 domain-containing protein</fullName>
    </recommendedName>
</protein>
<proteinExistence type="predicted"/>
<evidence type="ECO:0000313" key="4">
    <source>
        <dbReference type="Proteomes" id="UP000286208"/>
    </source>
</evidence>
<organism evidence="3 4">
    <name type="scientific">Prescottella agglutinans</name>
    <dbReference type="NCBI Taxonomy" id="1644129"/>
    <lineage>
        <taxon>Bacteria</taxon>
        <taxon>Bacillati</taxon>
        <taxon>Actinomycetota</taxon>
        <taxon>Actinomycetes</taxon>
        <taxon>Mycobacteriales</taxon>
        <taxon>Nocardiaceae</taxon>
        <taxon>Prescottella</taxon>
    </lineage>
</organism>
<dbReference type="OrthoDB" id="4550407at2"/>
<sequence length="207" mass="20622">MKLGKIVATATFVATALAVGAGTASADPAAIVAPAATARGADQGVGYTTAADAPGGTVTTVLDAGTFRVEADGGQVSVVRDDGVVVGSIPLAYRIDGRMFPIAGSVGDEGRTLTLTPQQNPLPLNQVRVDDPVAQQKLIEEAQKNQTGAIIGNIVGSMVGLVVGCIVGVIGGCIPGAIIGSVVGAMIGMDIQGGPPMRQAFIDFITP</sequence>
<feature type="domain" description="DUF8020" evidence="2">
    <location>
        <begin position="44"/>
        <end position="118"/>
    </location>
</feature>
<feature type="chain" id="PRO_5019339757" description="DUF8020 domain-containing protein" evidence="1">
    <location>
        <begin position="27"/>
        <end position="207"/>
    </location>
</feature>
<evidence type="ECO:0000313" key="3">
    <source>
        <dbReference type="EMBL" id="RVW07747.1"/>
    </source>
</evidence>